<reference evidence="2" key="2">
    <citation type="submission" date="2016-06" db="EMBL/GenBank/DDBJ databases">
        <title>Towards a vaccine: An investigation of Klebsiella pneumoniae surface antigens.</title>
        <authorList>
            <person name="Follador R."/>
            <person name="Heinz E."/>
            <person name="Wyres K.L."/>
            <person name="Ellington M.J."/>
            <person name="Kowarik M."/>
            <person name="Holt K.E."/>
            <person name="Thomson N.R."/>
        </authorList>
    </citation>
    <scope>NUCLEOTIDE SEQUENCE</scope>
    <source>
        <strain evidence="2">ST</strain>
    </source>
</reference>
<accession>A0A193SER2</accession>
<protein>
    <submittedName>
        <fullName evidence="2">Pyruvyl transferase</fullName>
    </submittedName>
</protein>
<evidence type="ECO:0000259" key="1">
    <source>
        <dbReference type="Pfam" id="PF04230"/>
    </source>
</evidence>
<dbReference type="GO" id="GO:0016740">
    <property type="term" value="F:transferase activity"/>
    <property type="evidence" value="ECO:0007669"/>
    <property type="project" value="UniProtKB-KW"/>
</dbReference>
<dbReference type="InterPro" id="IPR007345">
    <property type="entry name" value="Polysacch_pyruvyl_Trfase"/>
</dbReference>
<proteinExistence type="predicted"/>
<sequence length="338" mass="38697">MKLYYYYSSKGNFGDDLNSWLWDALIPDFFDNDESVRLSGIGTIITSNMPVAKQWIIFSSGVGYDYPPIGFGSDSWDTICVRGPLSARVLGLNQDKYITDGAALLQTLSEFAPLTEKERSGIIFIPHHHALITGKWEEVCKRAGIEFVSPEWDSKLVIHKIRSAKLVLADAMHAAIIADAMRVPWVPLITSNQINTFKWLDWTQTIKLPYLPTVLGSSSLRESIRDKGLRLYGEKYYQSDADVETAIKCFLAQRDLKNKRWWKHYHNATRLLIYRIPNKTVELVENNFKFNLNDKFMEHAVDVLSKASAQQGFLSSECVFNENLSRLVEGLDKIQKYR</sequence>
<evidence type="ECO:0000313" key="2">
    <source>
        <dbReference type="EMBL" id="CZQ25063.1"/>
    </source>
</evidence>
<organism evidence="2">
    <name type="scientific">Klebsiella pneumoniae</name>
    <dbReference type="NCBI Taxonomy" id="573"/>
    <lineage>
        <taxon>Bacteria</taxon>
        <taxon>Pseudomonadati</taxon>
        <taxon>Pseudomonadota</taxon>
        <taxon>Gammaproteobacteria</taxon>
        <taxon>Enterobacterales</taxon>
        <taxon>Enterobacteriaceae</taxon>
        <taxon>Klebsiella/Raoultella group</taxon>
        <taxon>Klebsiella</taxon>
        <taxon>Klebsiella pneumoniae complex</taxon>
    </lineage>
</organism>
<dbReference type="AlphaFoldDB" id="A0A193SER2"/>
<dbReference type="Pfam" id="PF04230">
    <property type="entry name" value="PS_pyruv_trans"/>
    <property type="match status" value="1"/>
</dbReference>
<gene>
    <name evidence="2" type="primary">wcuJ</name>
</gene>
<keyword evidence="2" id="KW-0808">Transferase</keyword>
<dbReference type="EMBL" id="LT174586">
    <property type="protein sequence ID" value="CZQ25063.1"/>
    <property type="molecule type" value="Genomic_DNA"/>
</dbReference>
<dbReference type="RefSeq" id="WP_072199046.1">
    <property type="nucleotide sequence ID" value="NZ_CAAGWC010000001.1"/>
</dbReference>
<feature type="domain" description="Polysaccharide pyruvyl transferase" evidence="1">
    <location>
        <begin position="76"/>
        <end position="191"/>
    </location>
</feature>
<name>A0A193SER2_KLEPN</name>
<reference evidence="2" key="1">
    <citation type="submission" date="2016-02" db="EMBL/GenBank/DDBJ databases">
        <authorList>
            <person name="Wen L."/>
            <person name="He K."/>
            <person name="Yang H."/>
        </authorList>
    </citation>
    <scope>NUCLEOTIDE SEQUENCE</scope>
    <source>
        <strain evidence="2">ST</strain>
    </source>
</reference>